<dbReference type="InterPro" id="IPR041657">
    <property type="entry name" value="HTH_17"/>
</dbReference>
<dbReference type="Pfam" id="PF12728">
    <property type="entry name" value="HTH_17"/>
    <property type="match status" value="1"/>
</dbReference>
<evidence type="ECO:0000256" key="1">
    <source>
        <dbReference type="SAM" id="MobiDB-lite"/>
    </source>
</evidence>
<comment type="caution">
    <text evidence="3">The sequence shown here is derived from an EMBL/GenBank/DDBJ whole genome shotgun (WGS) entry which is preliminary data.</text>
</comment>
<feature type="compositionally biased region" description="Polar residues" evidence="1">
    <location>
        <begin position="64"/>
        <end position="73"/>
    </location>
</feature>
<dbReference type="InterPro" id="IPR009061">
    <property type="entry name" value="DNA-bd_dom_put_sf"/>
</dbReference>
<evidence type="ECO:0000259" key="2">
    <source>
        <dbReference type="Pfam" id="PF12728"/>
    </source>
</evidence>
<gene>
    <name evidence="3" type="ORF">DKP76_11715</name>
</gene>
<feature type="compositionally biased region" description="Basic and acidic residues" evidence="1">
    <location>
        <begin position="74"/>
        <end position="84"/>
    </location>
</feature>
<accession>A0A316J8E3</accession>
<organism evidence="3 4">
    <name type="scientific">Falsochrobactrum shanghaiense</name>
    <dbReference type="NCBI Taxonomy" id="2201899"/>
    <lineage>
        <taxon>Bacteria</taxon>
        <taxon>Pseudomonadati</taxon>
        <taxon>Pseudomonadota</taxon>
        <taxon>Alphaproteobacteria</taxon>
        <taxon>Hyphomicrobiales</taxon>
        <taxon>Brucellaceae</taxon>
        <taxon>Falsochrobactrum</taxon>
    </lineage>
</organism>
<dbReference type="NCBIfam" id="TIGR01764">
    <property type="entry name" value="excise"/>
    <property type="match status" value="1"/>
</dbReference>
<dbReference type="AlphaFoldDB" id="A0A316J8E3"/>
<dbReference type="RefSeq" id="WP_109706869.1">
    <property type="nucleotide sequence ID" value="NZ_QGDB01000004.1"/>
</dbReference>
<dbReference type="SUPFAM" id="SSF46955">
    <property type="entry name" value="Putative DNA-binding domain"/>
    <property type="match status" value="1"/>
</dbReference>
<dbReference type="Proteomes" id="UP000245865">
    <property type="component" value="Unassembled WGS sequence"/>
</dbReference>
<sequence length="98" mass="11016">MKEIIYTPTTLAKRWDCSERHIRNMIDRGELPAFRLGGKLLRIRGEDVEALECQNGELPDCEASSLSHSSKTGSESDTRSEPMTRARLTALRLQSLPS</sequence>
<feature type="domain" description="Helix-turn-helix" evidence="2">
    <location>
        <begin position="6"/>
        <end position="51"/>
    </location>
</feature>
<dbReference type="OrthoDB" id="7872598at2"/>
<proteinExistence type="predicted"/>
<dbReference type="InterPro" id="IPR010093">
    <property type="entry name" value="SinI_DNA-bd"/>
</dbReference>
<reference evidence="3 4" key="1">
    <citation type="submission" date="2018-05" db="EMBL/GenBank/DDBJ databases">
        <title>Comparative genomic sequence analysis between strain HN4 and CCM 8460T (Falsochrobactrum ovis) will provide more evidence to prove that HN4 is a new species of Falsochrobactrum.</title>
        <authorList>
            <person name="Lyu W."/>
            <person name="Sun L."/>
            <person name="Yao L."/>
        </authorList>
    </citation>
    <scope>NUCLEOTIDE SEQUENCE [LARGE SCALE GENOMIC DNA]</scope>
    <source>
        <strain evidence="3 4">HN4</strain>
    </source>
</reference>
<evidence type="ECO:0000313" key="4">
    <source>
        <dbReference type="Proteomes" id="UP000245865"/>
    </source>
</evidence>
<evidence type="ECO:0000313" key="3">
    <source>
        <dbReference type="EMBL" id="PWL17438.1"/>
    </source>
</evidence>
<dbReference type="GO" id="GO:0003677">
    <property type="term" value="F:DNA binding"/>
    <property type="evidence" value="ECO:0007669"/>
    <property type="project" value="InterPro"/>
</dbReference>
<feature type="region of interest" description="Disordered" evidence="1">
    <location>
        <begin position="59"/>
        <end position="98"/>
    </location>
</feature>
<dbReference type="EMBL" id="QGDB01000004">
    <property type="protein sequence ID" value="PWL17438.1"/>
    <property type="molecule type" value="Genomic_DNA"/>
</dbReference>
<protein>
    <recommendedName>
        <fullName evidence="2">Helix-turn-helix domain-containing protein</fullName>
    </recommendedName>
</protein>
<name>A0A316J8E3_9HYPH</name>
<keyword evidence="4" id="KW-1185">Reference proteome</keyword>